<proteinExistence type="predicted"/>
<accession>A0A2R8AHT5</accession>
<protein>
    <submittedName>
        <fullName evidence="2">Uncharacterized protein</fullName>
    </submittedName>
</protein>
<organism evidence="2 3">
    <name type="scientific">Aliiroseovarius pelagivivens</name>
    <dbReference type="NCBI Taxonomy" id="1639690"/>
    <lineage>
        <taxon>Bacteria</taxon>
        <taxon>Pseudomonadati</taxon>
        <taxon>Pseudomonadota</taxon>
        <taxon>Alphaproteobacteria</taxon>
        <taxon>Rhodobacterales</taxon>
        <taxon>Paracoccaceae</taxon>
        <taxon>Aliiroseovarius</taxon>
    </lineage>
</organism>
<dbReference type="OrthoDB" id="7834500at2"/>
<keyword evidence="1" id="KW-0472">Membrane</keyword>
<evidence type="ECO:0000313" key="3">
    <source>
        <dbReference type="Proteomes" id="UP000244911"/>
    </source>
</evidence>
<keyword evidence="1" id="KW-0812">Transmembrane</keyword>
<reference evidence="3" key="1">
    <citation type="submission" date="2018-03" db="EMBL/GenBank/DDBJ databases">
        <authorList>
            <person name="Rodrigo-Torres L."/>
            <person name="Arahal R. D."/>
            <person name="Lucena T."/>
        </authorList>
    </citation>
    <scope>NUCLEOTIDE SEQUENCE [LARGE SCALE GENOMIC DNA]</scope>
    <source>
        <strain evidence="3">CECT 8811</strain>
    </source>
</reference>
<evidence type="ECO:0000256" key="1">
    <source>
        <dbReference type="SAM" id="Phobius"/>
    </source>
</evidence>
<dbReference type="RefSeq" id="WP_108855679.1">
    <property type="nucleotide sequence ID" value="NZ_OMOI01000001.1"/>
</dbReference>
<keyword evidence="1" id="KW-1133">Transmembrane helix</keyword>
<name>A0A2R8AHT5_9RHOB</name>
<dbReference type="AlphaFoldDB" id="A0A2R8AHT5"/>
<feature type="transmembrane region" description="Helical" evidence="1">
    <location>
        <begin position="116"/>
        <end position="136"/>
    </location>
</feature>
<dbReference type="Proteomes" id="UP000244911">
    <property type="component" value="Unassembled WGS sequence"/>
</dbReference>
<evidence type="ECO:0000313" key="2">
    <source>
        <dbReference type="EMBL" id="SPF75595.1"/>
    </source>
</evidence>
<gene>
    <name evidence="2" type="ORF">ALP8811_00588</name>
</gene>
<keyword evidence="3" id="KW-1185">Reference proteome</keyword>
<dbReference type="EMBL" id="OMOI01000001">
    <property type="protein sequence ID" value="SPF75595.1"/>
    <property type="molecule type" value="Genomic_DNA"/>
</dbReference>
<sequence length="231" mass="26562">MQFIERSVLGVRSAVWTLESPQMGFRVMLFPMIHVAQPSFYAEVSKRLSQCDIILCEGVSSKFSKRLAQAYLQLTRNPRLGLVAQHEMALDHVKERLVLADIEGAHFDESWEDLSFFNRFILPVAAYFFGLYLRLFGTRRLMARQINSQMLESRDDLLIDDDTQEIDNILLEHRDQHLISVIDDQIAKLGDAKQTIGIVYGAAHMRAVARHLVRNHGCRTLDGEWITVFDL</sequence>